<dbReference type="EMBL" id="CP002452">
    <property type="protein sequence ID" value="ADV45508.1"/>
    <property type="molecule type" value="Genomic_DNA"/>
</dbReference>
<organism evidence="2 3">
    <name type="scientific">Nitratifractor salsuginis (strain DSM 16511 / JCM 12458 / E9I37-1)</name>
    <dbReference type="NCBI Taxonomy" id="749222"/>
    <lineage>
        <taxon>Bacteria</taxon>
        <taxon>Pseudomonadati</taxon>
        <taxon>Campylobacterota</taxon>
        <taxon>Epsilonproteobacteria</taxon>
        <taxon>Campylobacterales</taxon>
        <taxon>Sulfurovaceae</taxon>
        <taxon>Nitratifractor</taxon>
    </lineage>
</organism>
<dbReference type="AlphaFoldDB" id="E6WZ58"/>
<evidence type="ECO:0000259" key="1">
    <source>
        <dbReference type="Pfam" id="PF00881"/>
    </source>
</evidence>
<sequence length="432" mass="48965">MPEHSFTPFPFADVYHEKTEHSWLSVRKPGHSMDWSTQPSPYKRYSSELLRVSLTEDNPLKRFLYRVAGITAKKSYPGVEYYLRSNPSAGALYPNEVYFQARGVEDFPDGIYHLEVASSSAVLLAEIGQEEGLDAYLEDRHRREGLLLCVSGVYWRSSWKYHDRAFRYVLLDAGHLLGSAEAAAQVEGTDYSIRYRIDREGLNQFFGFGREEWMLSCFDKAAFSEKTVEAPLFALRSVDPTGTFEPNDLIEQGYRETDRLQGCQEQRRVPKAPFDPDVLAEAIYRRRSIRAFTGTPITLEELHRILDWAEAPVPSDCDESLHLYMVVNNVEGMKPGLWLGEKLLREGDLSGRAGYLCLEQTLGCERAVTFFITGEGNYQPLYQKAGLIGQRLYLAAEAQGIGASGIGAYYDQEVQEFLGTKEKVLYAFAVGR</sequence>
<dbReference type="InterPro" id="IPR029479">
    <property type="entry name" value="Nitroreductase"/>
</dbReference>
<dbReference type="InterPro" id="IPR000415">
    <property type="entry name" value="Nitroreductase-like"/>
</dbReference>
<accession>E6WZ58</accession>
<proteinExistence type="predicted"/>
<reference evidence="2 3" key="1">
    <citation type="journal article" date="2011" name="Stand. Genomic Sci.">
        <title>Complete genome sequence of Nitratifractor salsuginis type strain (E9I37-1).</title>
        <authorList>
            <person name="Anderson I."/>
            <person name="Sikorski J."/>
            <person name="Zeytun A."/>
            <person name="Nolan M."/>
            <person name="Lapidus A."/>
            <person name="Lucas S."/>
            <person name="Hammon N."/>
            <person name="Deshpande S."/>
            <person name="Cheng J.F."/>
            <person name="Tapia R."/>
            <person name="Han C."/>
            <person name="Goodwin L."/>
            <person name="Pitluck S."/>
            <person name="Liolios K."/>
            <person name="Pagani I."/>
            <person name="Ivanova N."/>
            <person name="Huntemann M."/>
            <person name="Mavromatis K."/>
            <person name="Ovchinikova G."/>
            <person name="Pati A."/>
            <person name="Chen A."/>
            <person name="Palaniappan K."/>
            <person name="Land M."/>
            <person name="Hauser L."/>
            <person name="Brambilla E.M."/>
            <person name="Ngatchou-Djao O.D."/>
            <person name="Rohde M."/>
            <person name="Tindall B.J."/>
            <person name="Goker M."/>
            <person name="Detter J.C."/>
            <person name="Woyke T."/>
            <person name="Bristow J."/>
            <person name="Eisen J.A."/>
            <person name="Markowitz V."/>
            <person name="Hugenholtz P."/>
            <person name="Klenk H.P."/>
            <person name="Kyrpides N.C."/>
        </authorList>
    </citation>
    <scope>NUCLEOTIDE SEQUENCE [LARGE SCALE GENOMIC DNA]</scope>
    <source>
        <strain evidence="3">DSM 16511 / JCM 12458 / E9I37-1</strain>
    </source>
</reference>
<keyword evidence="3" id="KW-1185">Reference proteome</keyword>
<gene>
    <name evidence="2" type="ordered locus">Nitsa_0236</name>
</gene>
<dbReference type="HOGENOM" id="CLU_056375_0_0_7"/>
<dbReference type="Pfam" id="PF00881">
    <property type="entry name" value="Nitroreductase"/>
    <property type="match status" value="1"/>
</dbReference>
<dbReference type="Gene3D" id="3.40.109.10">
    <property type="entry name" value="NADH Oxidase"/>
    <property type="match status" value="2"/>
</dbReference>
<evidence type="ECO:0000313" key="2">
    <source>
        <dbReference type="EMBL" id="ADV45508.1"/>
    </source>
</evidence>
<dbReference type="PANTHER" id="PTHR42741">
    <property type="entry name" value="NITROREDUCTASE FAMILY PROTEIN"/>
    <property type="match status" value="1"/>
</dbReference>
<dbReference type="STRING" id="749222.Nitsa_0236"/>
<dbReference type="PANTHER" id="PTHR42741:SF3">
    <property type="entry name" value="NITROREDUCTASE FAMILY PROTEIN"/>
    <property type="match status" value="1"/>
</dbReference>
<dbReference type="KEGG" id="nsa:Nitsa_0236"/>
<reference evidence="3" key="2">
    <citation type="submission" date="2011-01" db="EMBL/GenBank/DDBJ databases">
        <title>The complete genome of Nitratifractor salsuginis DSM 16511.</title>
        <authorList>
            <consortium name="US DOE Joint Genome Institute (JGI-PGF)"/>
            <person name="Lucas S."/>
            <person name="Copeland A."/>
            <person name="Lapidus A."/>
            <person name="Bruce D."/>
            <person name="Goodwin L."/>
            <person name="Pitluck S."/>
            <person name="Kyrpides N."/>
            <person name="Mavromatis K."/>
            <person name="Ivanova N."/>
            <person name="Mikhailova N."/>
            <person name="Zeytun A."/>
            <person name="Detter J.C."/>
            <person name="Tapia R."/>
            <person name="Han C."/>
            <person name="Land M."/>
            <person name="Hauser L."/>
            <person name="Markowitz V."/>
            <person name="Cheng J.-F."/>
            <person name="Hugenholtz P."/>
            <person name="Woyke T."/>
            <person name="Wu D."/>
            <person name="Tindall B."/>
            <person name="Schuetze A."/>
            <person name="Brambilla E."/>
            <person name="Klenk H.-P."/>
            <person name="Eisen J.A."/>
        </authorList>
    </citation>
    <scope>NUCLEOTIDE SEQUENCE [LARGE SCALE GENOMIC DNA]</scope>
    <source>
        <strain evidence="3">DSM 16511 / JCM 12458 / E9I37-1</strain>
    </source>
</reference>
<dbReference type="CDD" id="cd02142">
    <property type="entry name" value="McbC_SagB-like_oxidoreductase"/>
    <property type="match status" value="2"/>
</dbReference>
<dbReference type="RefSeq" id="WP_013553205.1">
    <property type="nucleotide sequence ID" value="NC_014935.1"/>
</dbReference>
<dbReference type="OrthoDB" id="9801593at2"/>
<dbReference type="GO" id="GO:0016491">
    <property type="term" value="F:oxidoreductase activity"/>
    <property type="evidence" value="ECO:0007669"/>
    <property type="project" value="InterPro"/>
</dbReference>
<feature type="domain" description="Nitroreductase" evidence="1">
    <location>
        <begin position="283"/>
        <end position="432"/>
    </location>
</feature>
<dbReference type="eggNOG" id="COG0778">
    <property type="taxonomic scope" value="Bacteria"/>
</dbReference>
<dbReference type="Proteomes" id="UP000008633">
    <property type="component" value="Chromosome"/>
</dbReference>
<name>E6WZ58_NITSE</name>
<dbReference type="SUPFAM" id="SSF55469">
    <property type="entry name" value="FMN-dependent nitroreductase-like"/>
    <property type="match status" value="1"/>
</dbReference>
<protein>
    <submittedName>
        <fullName evidence="2">SagB-type dehydrogenase domain protein</fullName>
    </submittedName>
</protein>
<evidence type="ECO:0000313" key="3">
    <source>
        <dbReference type="Proteomes" id="UP000008633"/>
    </source>
</evidence>